<dbReference type="EMBL" id="JAQQWM010000006">
    <property type="protein sequence ID" value="KAK8059320.1"/>
    <property type="molecule type" value="Genomic_DNA"/>
</dbReference>
<feature type="compositionally biased region" description="Basic and acidic residues" evidence="2">
    <location>
        <begin position="155"/>
        <end position="187"/>
    </location>
</feature>
<sequence length="546" mass="62463">MASYLRKVDGYNIAVNDASDLNPDSNSSLRCKKQAEHEVEEKETQLEDLKLRRLETAAYLKELENKLARLKAERAEHKTIEEEAYLAWIRSEQASYGYNRDVLATEKIIVDTKGEADEQARRVSTLEQEIGSLRTRLLAVAQNTQPQASGIKRSLNRDSDRDHDRDQDHESRRKRLRMQEKEEGLELADPKFHTQEEWTRATFAKKNGIFFTYARVEEKARVMTAKVIGILESVICAIPPMPLQIRRVFRNSPRELADQTYKVPSGIRVLADKPYHVFFDSLAEGVQALQQDVEAMVTQLINLQHCFVSDAEPSADNVGELLKSLENTYMWHELNDFIGFDLEDKNHDKPDQLRLSVSRALRKGSNVSGQVEWYLSHLVEQISRFALVSTLLGGCLLECFGRGDFENADHGIKGLRLRDIAKIVEQHYNLERALFIENHLCAMRFRRSRWLGFGFYHVNLCSEKLDGAPRKILNKLVTHTKQPLDDIWDLLYGHQLAFERRSPMLLHGSGSESESDASYDSTDESSSDESSNTEDSSWENEDGAGN</sequence>
<evidence type="ECO:0000313" key="3">
    <source>
        <dbReference type="EMBL" id="KAK8059320.1"/>
    </source>
</evidence>
<proteinExistence type="predicted"/>
<keyword evidence="1" id="KW-0175">Coiled coil</keyword>
<evidence type="ECO:0000256" key="2">
    <source>
        <dbReference type="SAM" id="MobiDB-lite"/>
    </source>
</evidence>
<dbReference type="Proteomes" id="UP001446871">
    <property type="component" value="Unassembled WGS sequence"/>
</dbReference>
<feature type="region of interest" description="Disordered" evidence="2">
    <location>
        <begin position="507"/>
        <end position="546"/>
    </location>
</feature>
<protein>
    <submittedName>
        <fullName evidence="3">Uncharacterized protein</fullName>
    </submittedName>
</protein>
<feature type="compositionally biased region" description="Acidic residues" evidence="2">
    <location>
        <begin position="513"/>
        <end position="527"/>
    </location>
</feature>
<name>A0ABR1UK75_9PEZI</name>
<feature type="coiled-coil region" evidence="1">
    <location>
        <begin position="32"/>
        <end position="83"/>
    </location>
</feature>
<evidence type="ECO:0000313" key="4">
    <source>
        <dbReference type="Proteomes" id="UP001446871"/>
    </source>
</evidence>
<evidence type="ECO:0000256" key="1">
    <source>
        <dbReference type="SAM" id="Coils"/>
    </source>
</evidence>
<gene>
    <name evidence="3" type="ORF">PG996_009250</name>
</gene>
<organism evidence="3 4">
    <name type="scientific">Apiospora saccharicola</name>
    <dbReference type="NCBI Taxonomy" id="335842"/>
    <lineage>
        <taxon>Eukaryota</taxon>
        <taxon>Fungi</taxon>
        <taxon>Dikarya</taxon>
        <taxon>Ascomycota</taxon>
        <taxon>Pezizomycotina</taxon>
        <taxon>Sordariomycetes</taxon>
        <taxon>Xylariomycetidae</taxon>
        <taxon>Amphisphaeriales</taxon>
        <taxon>Apiosporaceae</taxon>
        <taxon>Apiospora</taxon>
    </lineage>
</organism>
<feature type="compositionally biased region" description="Acidic residues" evidence="2">
    <location>
        <begin position="536"/>
        <end position="546"/>
    </location>
</feature>
<reference evidence="3 4" key="1">
    <citation type="submission" date="2023-01" db="EMBL/GenBank/DDBJ databases">
        <title>Analysis of 21 Apiospora genomes using comparative genomics revels a genus with tremendous synthesis potential of carbohydrate active enzymes and secondary metabolites.</title>
        <authorList>
            <person name="Sorensen T."/>
        </authorList>
    </citation>
    <scope>NUCLEOTIDE SEQUENCE [LARGE SCALE GENOMIC DNA]</scope>
    <source>
        <strain evidence="3 4">CBS 83171</strain>
    </source>
</reference>
<feature type="region of interest" description="Disordered" evidence="2">
    <location>
        <begin position="143"/>
        <end position="187"/>
    </location>
</feature>
<comment type="caution">
    <text evidence="3">The sequence shown here is derived from an EMBL/GenBank/DDBJ whole genome shotgun (WGS) entry which is preliminary data.</text>
</comment>
<keyword evidence="4" id="KW-1185">Reference proteome</keyword>
<accession>A0ABR1UK75</accession>
<feature type="coiled-coil region" evidence="1">
    <location>
        <begin position="109"/>
        <end position="136"/>
    </location>
</feature>